<keyword evidence="7" id="KW-0378">Hydrolase</keyword>
<evidence type="ECO:0000313" key="14">
    <source>
        <dbReference type="EMBL" id="KAJ8312455.1"/>
    </source>
</evidence>
<evidence type="ECO:0000256" key="3">
    <source>
        <dbReference type="ARBA" id="ARBA00011982"/>
    </source>
</evidence>
<gene>
    <name evidence="14" type="ORF">KUTeg_009828</name>
</gene>
<feature type="region of interest" description="Disordered" evidence="11">
    <location>
        <begin position="813"/>
        <end position="837"/>
    </location>
</feature>
<feature type="domain" description="TIR" evidence="12">
    <location>
        <begin position="648"/>
        <end position="791"/>
    </location>
</feature>
<dbReference type="PROSITE" id="PS50104">
    <property type="entry name" value="TIR"/>
    <property type="match status" value="1"/>
</dbReference>
<dbReference type="InterPro" id="IPR039184">
    <property type="entry name" value="SARM1"/>
</dbReference>
<dbReference type="InterPro" id="IPR013761">
    <property type="entry name" value="SAM/pointed_sf"/>
</dbReference>
<comment type="caution">
    <text evidence="14">The sequence shown here is derived from an EMBL/GenBank/DDBJ whole genome shotgun (WGS) entry which is preliminary data.</text>
</comment>
<dbReference type="SUPFAM" id="SSF47769">
    <property type="entry name" value="SAM/Pointed domain"/>
    <property type="match status" value="1"/>
</dbReference>
<reference evidence="14 15" key="1">
    <citation type="submission" date="2022-12" db="EMBL/GenBank/DDBJ databases">
        <title>Chromosome-level genome of Tegillarca granosa.</title>
        <authorList>
            <person name="Kim J."/>
        </authorList>
    </citation>
    <scope>NUCLEOTIDE SEQUENCE [LARGE SCALE GENOMIC DNA]</scope>
    <source>
        <strain evidence="14">Teg-2019</strain>
        <tissue evidence="14">Adductor muscle</tissue>
    </source>
</reference>
<dbReference type="Pfam" id="PF00536">
    <property type="entry name" value="SAM_1"/>
    <property type="match status" value="1"/>
</dbReference>
<evidence type="ECO:0000256" key="10">
    <source>
        <dbReference type="ARBA" id="ARBA00047304"/>
    </source>
</evidence>
<proteinExistence type="inferred from homology"/>
<dbReference type="EMBL" id="JARBDR010000440">
    <property type="protein sequence ID" value="KAJ8312455.1"/>
    <property type="molecule type" value="Genomic_DNA"/>
</dbReference>
<comment type="similarity">
    <text evidence="2">Belongs to the SARM1 family.</text>
</comment>
<evidence type="ECO:0000256" key="7">
    <source>
        <dbReference type="ARBA" id="ARBA00022801"/>
    </source>
</evidence>
<dbReference type="SMART" id="SM00454">
    <property type="entry name" value="SAM"/>
    <property type="match status" value="1"/>
</dbReference>
<dbReference type="Gene3D" id="1.25.10.10">
    <property type="entry name" value="Leucine-rich Repeat Variant"/>
    <property type="match status" value="1"/>
</dbReference>
<dbReference type="Proteomes" id="UP001217089">
    <property type="component" value="Unassembled WGS sequence"/>
</dbReference>
<comment type="catalytic activity">
    <reaction evidence="10">
        <text>NAD(+) + H2O = ADP-D-ribose + nicotinamide + H(+)</text>
        <dbReference type="Rhea" id="RHEA:16301"/>
        <dbReference type="ChEBI" id="CHEBI:15377"/>
        <dbReference type="ChEBI" id="CHEBI:15378"/>
        <dbReference type="ChEBI" id="CHEBI:17154"/>
        <dbReference type="ChEBI" id="CHEBI:57540"/>
        <dbReference type="ChEBI" id="CHEBI:57967"/>
        <dbReference type="EC" id="3.2.2.6"/>
    </reaction>
    <physiologicalReaction direction="left-to-right" evidence="10">
        <dbReference type="Rhea" id="RHEA:16302"/>
    </physiologicalReaction>
</comment>
<evidence type="ECO:0000256" key="4">
    <source>
        <dbReference type="ARBA" id="ARBA00022490"/>
    </source>
</evidence>
<dbReference type="Gene3D" id="3.40.50.10140">
    <property type="entry name" value="Toll/interleukin-1 receptor homology (TIR) domain"/>
    <property type="match status" value="1"/>
</dbReference>
<dbReference type="PROSITE" id="PS50105">
    <property type="entry name" value="SAM_DOMAIN"/>
    <property type="match status" value="1"/>
</dbReference>
<evidence type="ECO:0000256" key="8">
    <source>
        <dbReference type="ARBA" id="ARBA00022859"/>
    </source>
</evidence>
<keyword evidence="4" id="KW-0963">Cytoplasm</keyword>
<dbReference type="InterPro" id="IPR001660">
    <property type="entry name" value="SAM"/>
</dbReference>
<dbReference type="InterPro" id="IPR035897">
    <property type="entry name" value="Toll_tir_struct_dom_sf"/>
</dbReference>
<comment type="subcellular location">
    <subcellularLocation>
        <location evidence="1">Cytoplasm</location>
    </subcellularLocation>
</comment>
<dbReference type="CDD" id="cd24153">
    <property type="entry name" value="SARM1_N"/>
    <property type="match status" value="1"/>
</dbReference>
<evidence type="ECO:0000256" key="5">
    <source>
        <dbReference type="ARBA" id="ARBA00022588"/>
    </source>
</evidence>
<keyword evidence="6" id="KW-0677">Repeat</keyword>
<dbReference type="InterPro" id="IPR000157">
    <property type="entry name" value="TIR_dom"/>
</dbReference>
<organism evidence="14 15">
    <name type="scientific">Tegillarca granosa</name>
    <name type="common">Malaysian cockle</name>
    <name type="synonym">Anadara granosa</name>
    <dbReference type="NCBI Taxonomy" id="220873"/>
    <lineage>
        <taxon>Eukaryota</taxon>
        <taxon>Metazoa</taxon>
        <taxon>Spiralia</taxon>
        <taxon>Lophotrochozoa</taxon>
        <taxon>Mollusca</taxon>
        <taxon>Bivalvia</taxon>
        <taxon>Autobranchia</taxon>
        <taxon>Pteriomorphia</taxon>
        <taxon>Arcoida</taxon>
        <taxon>Arcoidea</taxon>
        <taxon>Arcidae</taxon>
        <taxon>Tegillarca</taxon>
    </lineage>
</organism>
<sequence length="837" mass="94329">MAIFMNGELRFLEQFICNCYKMETSKTTEYMSKTESKEAKASVKRIHSTSTLFSNSENKVRVRKGVIHFCSDPFLVGKLEPIPQDEELKTDDVINYSSINRSLSNESTSSTSSFEERDHWPSKFITATMKEESKNFLSASSCSTVKYIRSQKSEQSSKLKANLKSSFQMYSQNLKPKIKQLQIGSEQEQIVAIRETCLLMEQAWSVPTYGRDLAYGLCDVLRNEKALDIIVKNCASPSKDLMRSSARLLEKIMTTRNRQKVADDGLDIVVKMTVETKGESEMARVNTGILESLFKTSVDTCSRLTDLGGLDVILYWCRCNDRLTLRHCAIALTNMALYGGSENQEEMAKHKVPEWLFPLAFNDDDSVRYYACLAISVLVANKEIEAAVQNSGTLELVLPFISSHTPKEFARMDMSHRHGRSRGWLKRLVPVLSSKREEAQSLAAFHFAMEAGIKVEQDRKEVFYEIEAIEPLKKLASSPNATASKLAAEALKIIGEEIPHRLTQQVPVWSVNDVVFWVTQVGFGDYSGRFGQCKVDGDILLLISEDDLRDSIGITCSIARKRFLRELKALKITAEYVSCDSTNLDDWMADISPDYSQYTYQMLKSGVDKPTLIVINDNDLKNECASKDLFMSVNSSIDSTDGSAPLTKCTDVFISYRRASGSQLASLLKVHLQLRGFTVFLDIEKLRAGKFDEGLLNSVMMSKHFILVLTPNALDRCVGDDEQNDWVHKEIAAAIESGCNIIPVMDNFQWPPADTLPEDMRQITYFNGIRWIHDYQDACVDKLEKFLRGEYVFSTSKRGNLFQMGSSQEGVIQQRAAKFSSSESELSPNSPSRDSNN</sequence>
<keyword evidence="8" id="KW-0391">Immunity</keyword>
<protein>
    <recommendedName>
        <fullName evidence="3">ADP-ribosyl cyclase/cyclic ADP-ribose hydrolase</fullName>
        <ecNumber evidence="3">3.2.2.6</ecNumber>
    </recommendedName>
</protein>
<accession>A0ABQ9F506</accession>
<name>A0ABQ9F506_TEGGR</name>
<evidence type="ECO:0000256" key="2">
    <source>
        <dbReference type="ARBA" id="ARBA00008291"/>
    </source>
</evidence>
<evidence type="ECO:0000313" key="15">
    <source>
        <dbReference type="Proteomes" id="UP001217089"/>
    </source>
</evidence>
<evidence type="ECO:0000259" key="13">
    <source>
        <dbReference type="PROSITE" id="PS50105"/>
    </source>
</evidence>
<evidence type="ECO:0000256" key="1">
    <source>
        <dbReference type="ARBA" id="ARBA00004496"/>
    </source>
</evidence>
<dbReference type="InterPro" id="IPR011989">
    <property type="entry name" value="ARM-like"/>
</dbReference>
<dbReference type="PANTHER" id="PTHR22998">
    <property type="entry name" value="SARM1"/>
    <property type="match status" value="1"/>
</dbReference>
<dbReference type="Gene3D" id="1.10.150.50">
    <property type="entry name" value="Transcription Factor, Ets-1"/>
    <property type="match status" value="1"/>
</dbReference>
<evidence type="ECO:0000259" key="12">
    <source>
        <dbReference type="PROSITE" id="PS50104"/>
    </source>
</evidence>
<evidence type="ECO:0000256" key="9">
    <source>
        <dbReference type="ARBA" id="ARBA00023027"/>
    </source>
</evidence>
<keyword evidence="5" id="KW-0399">Innate immunity</keyword>
<dbReference type="SMART" id="SM00255">
    <property type="entry name" value="TIR"/>
    <property type="match status" value="1"/>
</dbReference>
<dbReference type="PANTHER" id="PTHR22998:SF1">
    <property type="entry name" value="NAD(+) HYDROLASE SARM1"/>
    <property type="match status" value="1"/>
</dbReference>
<keyword evidence="9" id="KW-0520">NAD</keyword>
<dbReference type="SUPFAM" id="SSF52200">
    <property type="entry name" value="Toll/Interleukin receptor TIR domain"/>
    <property type="match status" value="1"/>
</dbReference>
<keyword evidence="15" id="KW-1185">Reference proteome</keyword>
<evidence type="ECO:0000256" key="6">
    <source>
        <dbReference type="ARBA" id="ARBA00022737"/>
    </source>
</evidence>
<dbReference type="InterPro" id="IPR016024">
    <property type="entry name" value="ARM-type_fold"/>
</dbReference>
<feature type="compositionally biased region" description="Low complexity" evidence="11">
    <location>
        <begin position="820"/>
        <end position="837"/>
    </location>
</feature>
<dbReference type="SUPFAM" id="SSF48371">
    <property type="entry name" value="ARM repeat"/>
    <property type="match status" value="1"/>
</dbReference>
<evidence type="ECO:0000256" key="11">
    <source>
        <dbReference type="SAM" id="MobiDB-lite"/>
    </source>
</evidence>
<dbReference type="EC" id="3.2.2.6" evidence="3"/>
<feature type="domain" description="SAM" evidence="13">
    <location>
        <begin position="509"/>
        <end position="573"/>
    </location>
</feature>
<dbReference type="Pfam" id="PF13676">
    <property type="entry name" value="TIR_2"/>
    <property type="match status" value="1"/>
</dbReference>